<reference evidence="5" key="1">
    <citation type="submission" date="2015-08" db="EMBL/GenBank/DDBJ databases">
        <title>Fjat-14210 dsm16467.</title>
        <authorList>
            <person name="Liu B."/>
            <person name="Wang J."/>
            <person name="Zhu Y."/>
            <person name="Liu G."/>
            <person name="Chen Q."/>
            <person name="Chen Z."/>
            <person name="Lan J."/>
            <person name="Che J."/>
            <person name="Ge C."/>
            <person name="Shi H."/>
            <person name="Pan Z."/>
            <person name="Liu X."/>
        </authorList>
    </citation>
    <scope>NUCLEOTIDE SEQUENCE [LARGE SCALE GENOMIC DNA]</scope>
    <source>
        <strain evidence="5">DSM 16467</strain>
    </source>
</reference>
<dbReference type="Proteomes" id="UP000037558">
    <property type="component" value="Unassembled WGS sequence"/>
</dbReference>
<dbReference type="PANTHER" id="PTHR33744:SF1">
    <property type="entry name" value="DNA-BINDING TRANSCRIPTIONAL ACTIVATOR ADER"/>
    <property type="match status" value="1"/>
</dbReference>
<accession>A0A0M0KEY4</accession>
<name>A0A0M0KEY4_9BACI</name>
<dbReference type="InterPro" id="IPR041522">
    <property type="entry name" value="CdaR_GGDEF"/>
</dbReference>
<proteinExistence type="inferred from homology"/>
<dbReference type="InterPro" id="IPR051448">
    <property type="entry name" value="CdaR-like_regulators"/>
</dbReference>
<dbReference type="STRING" id="284581.AMD01_22995"/>
<dbReference type="RefSeq" id="WP_053403842.1">
    <property type="nucleotide sequence ID" value="NZ_LILC01000037.1"/>
</dbReference>
<protein>
    <submittedName>
        <fullName evidence="4">PucR family transcriptional regulator</fullName>
    </submittedName>
</protein>
<dbReference type="Pfam" id="PF13556">
    <property type="entry name" value="HTH_30"/>
    <property type="match status" value="1"/>
</dbReference>
<evidence type="ECO:0000259" key="2">
    <source>
        <dbReference type="Pfam" id="PF13556"/>
    </source>
</evidence>
<evidence type="ECO:0000313" key="5">
    <source>
        <dbReference type="Proteomes" id="UP000037558"/>
    </source>
</evidence>
<comment type="caution">
    <text evidence="4">The sequence shown here is derived from an EMBL/GenBank/DDBJ whole genome shotgun (WGS) entry which is preliminary data.</text>
</comment>
<dbReference type="Gene3D" id="1.10.10.2840">
    <property type="entry name" value="PucR C-terminal helix-turn-helix domain"/>
    <property type="match status" value="1"/>
</dbReference>
<sequence>MEHDPFKANFDSLEEFADRISEVLHCPITIEDANHRLIAYSTHDERTDAARVATIIGRRVPEKVINNLWKEGIIPALLQTNQPVRVRTIDEIGLGDRVAISIWKDEEVLGFIWAIEINKRLSPDELDLLKKAAEAVKNKLLQLQIRKYKKVERSQEFLWKLLTGHIQSEKEMLESFHQLQITPPSSFSVTVFRFAEEIGEEAEKQISYILQTTQRLKVQLYTIDYNNLILLVSLDSIPQPSEDLTSFVNSFSEKMKERFGIREISAGFGNIYEACLNIQNSYQEALKVLTIKKMFPYETTHIYSYHHLGIYQFLDVILEKKKADNIRNSSFEKLKIYDQKHHSDLVESFETFLDKDMNINETAKALNVHVNTLSYRLKRISEIGDINLKDYNQKIMLYIDIKIEKGQL</sequence>
<feature type="domain" description="PucR C-terminal helix-turn-helix" evidence="2">
    <location>
        <begin position="345"/>
        <end position="403"/>
    </location>
</feature>
<dbReference type="PANTHER" id="PTHR33744">
    <property type="entry name" value="CARBOHYDRATE DIACID REGULATOR"/>
    <property type="match status" value="1"/>
</dbReference>
<gene>
    <name evidence="4" type="ORF">AMD01_22995</name>
</gene>
<organism evidence="4 5">
    <name type="scientific">Priestia koreensis</name>
    <dbReference type="NCBI Taxonomy" id="284581"/>
    <lineage>
        <taxon>Bacteria</taxon>
        <taxon>Bacillati</taxon>
        <taxon>Bacillota</taxon>
        <taxon>Bacilli</taxon>
        <taxon>Bacillales</taxon>
        <taxon>Bacillaceae</taxon>
        <taxon>Priestia</taxon>
    </lineage>
</organism>
<evidence type="ECO:0000259" key="3">
    <source>
        <dbReference type="Pfam" id="PF17853"/>
    </source>
</evidence>
<dbReference type="AlphaFoldDB" id="A0A0M0KEY4"/>
<comment type="similarity">
    <text evidence="1">Belongs to the CdaR family.</text>
</comment>
<evidence type="ECO:0000313" key="4">
    <source>
        <dbReference type="EMBL" id="KOO37406.1"/>
    </source>
</evidence>
<dbReference type="Pfam" id="PF17853">
    <property type="entry name" value="GGDEF_2"/>
    <property type="match status" value="1"/>
</dbReference>
<dbReference type="PATRIC" id="fig|284581.3.peg.3459"/>
<feature type="domain" description="CdaR GGDEF-like" evidence="3">
    <location>
        <begin position="164"/>
        <end position="290"/>
    </location>
</feature>
<evidence type="ECO:0000256" key="1">
    <source>
        <dbReference type="ARBA" id="ARBA00006754"/>
    </source>
</evidence>
<dbReference type="InterPro" id="IPR042070">
    <property type="entry name" value="PucR_C-HTH_sf"/>
</dbReference>
<dbReference type="OrthoDB" id="9792148at2"/>
<keyword evidence="5" id="KW-1185">Reference proteome</keyword>
<dbReference type="EMBL" id="LILC01000037">
    <property type="protein sequence ID" value="KOO37406.1"/>
    <property type="molecule type" value="Genomic_DNA"/>
</dbReference>
<dbReference type="InterPro" id="IPR025736">
    <property type="entry name" value="PucR_C-HTH_dom"/>
</dbReference>